<dbReference type="PANTHER" id="PTHR47966:SF2">
    <property type="entry name" value="ASPERGILLOPEPSIN-1-RELATED"/>
    <property type="match status" value="1"/>
</dbReference>
<feature type="region of interest" description="Disordered" evidence="7">
    <location>
        <begin position="72"/>
        <end position="91"/>
    </location>
</feature>
<dbReference type="InterPro" id="IPR021109">
    <property type="entry name" value="Peptidase_aspartic_dom_sf"/>
</dbReference>
<evidence type="ECO:0000313" key="10">
    <source>
        <dbReference type="EMBL" id="KAH6606907.1"/>
    </source>
</evidence>
<proteinExistence type="inferred from homology"/>
<protein>
    <submittedName>
        <fullName evidence="10">Aspartic proteinase</fullName>
    </submittedName>
</protein>
<dbReference type="EMBL" id="JAIWOZ010000004">
    <property type="protein sequence ID" value="KAH6606907.1"/>
    <property type="molecule type" value="Genomic_DNA"/>
</dbReference>
<dbReference type="InterPro" id="IPR001461">
    <property type="entry name" value="Aspartic_peptidase_A1"/>
</dbReference>
<evidence type="ECO:0000256" key="5">
    <source>
        <dbReference type="PIRSR" id="PIRSR601461-1"/>
    </source>
</evidence>
<dbReference type="InterPro" id="IPR033121">
    <property type="entry name" value="PEPTIDASE_A1"/>
</dbReference>
<dbReference type="FunFam" id="2.40.70.10:FF:000026">
    <property type="entry name" value="Endothiapepsin"/>
    <property type="match status" value="1"/>
</dbReference>
<dbReference type="OrthoDB" id="2747330at2759"/>
<comment type="caution">
    <text evidence="10">The sequence shown here is derived from an EMBL/GenBank/DDBJ whole genome shotgun (WGS) entry which is preliminary data.</text>
</comment>
<dbReference type="PANTHER" id="PTHR47966">
    <property type="entry name" value="BETA-SITE APP-CLEAVING ENZYME, ISOFORM A-RELATED"/>
    <property type="match status" value="1"/>
</dbReference>
<organism evidence="10 11">
    <name type="scientific">Trichoderma cornu-damae</name>
    <dbReference type="NCBI Taxonomy" id="654480"/>
    <lineage>
        <taxon>Eukaryota</taxon>
        <taxon>Fungi</taxon>
        <taxon>Dikarya</taxon>
        <taxon>Ascomycota</taxon>
        <taxon>Pezizomycotina</taxon>
        <taxon>Sordariomycetes</taxon>
        <taxon>Hypocreomycetidae</taxon>
        <taxon>Hypocreales</taxon>
        <taxon>Hypocreaceae</taxon>
        <taxon>Trichoderma</taxon>
    </lineage>
</organism>
<keyword evidence="3 6" id="KW-0064">Aspartyl protease</keyword>
<comment type="similarity">
    <text evidence="1 6">Belongs to the peptidase A1 family.</text>
</comment>
<evidence type="ECO:0000256" key="6">
    <source>
        <dbReference type="RuleBase" id="RU000454"/>
    </source>
</evidence>
<keyword evidence="8" id="KW-0732">Signal</keyword>
<feature type="chain" id="PRO_5040333567" evidence="8">
    <location>
        <begin position="20"/>
        <end position="412"/>
    </location>
</feature>
<feature type="domain" description="Peptidase A1" evidence="9">
    <location>
        <begin position="97"/>
        <end position="407"/>
    </location>
</feature>
<dbReference type="AlphaFoldDB" id="A0A9P8TWD2"/>
<dbReference type="Gene3D" id="2.40.70.10">
    <property type="entry name" value="Acid Proteases"/>
    <property type="match status" value="2"/>
</dbReference>
<evidence type="ECO:0000313" key="11">
    <source>
        <dbReference type="Proteomes" id="UP000827724"/>
    </source>
</evidence>
<dbReference type="PROSITE" id="PS00141">
    <property type="entry name" value="ASP_PROTEASE"/>
    <property type="match status" value="2"/>
</dbReference>
<name>A0A9P8TWD2_9HYPO</name>
<dbReference type="PRINTS" id="PR00792">
    <property type="entry name" value="PEPSIN"/>
</dbReference>
<feature type="signal peptide" evidence="8">
    <location>
        <begin position="1"/>
        <end position="19"/>
    </location>
</feature>
<dbReference type="Proteomes" id="UP000827724">
    <property type="component" value="Unassembled WGS sequence"/>
</dbReference>
<evidence type="ECO:0000256" key="3">
    <source>
        <dbReference type="ARBA" id="ARBA00022750"/>
    </source>
</evidence>
<gene>
    <name evidence="10" type="ORF">Trco_006060</name>
</gene>
<evidence type="ECO:0000256" key="1">
    <source>
        <dbReference type="ARBA" id="ARBA00007447"/>
    </source>
</evidence>
<dbReference type="CDD" id="cd06097">
    <property type="entry name" value="Aspergillopepsin_like"/>
    <property type="match status" value="1"/>
</dbReference>
<keyword evidence="2 6" id="KW-0645">Protease</keyword>
<reference evidence="10" key="1">
    <citation type="submission" date="2021-08" db="EMBL/GenBank/DDBJ databases">
        <title>Chromosome-Level Trichoderma cornu-damae using Hi-C Data.</title>
        <authorList>
            <person name="Kim C.S."/>
        </authorList>
    </citation>
    <scope>NUCLEOTIDE SEQUENCE</scope>
    <source>
        <strain evidence="10">KA19-0412C</strain>
    </source>
</reference>
<evidence type="ECO:0000259" key="9">
    <source>
        <dbReference type="PROSITE" id="PS51767"/>
    </source>
</evidence>
<feature type="active site" evidence="5">
    <location>
        <position position="301"/>
    </location>
</feature>
<evidence type="ECO:0000256" key="8">
    <source>
        <dbReference type="SAM" id="SignalP"/>
    </source>
</evidence>
<dbReference type="InterPro" id="IPR034163">
    <property type="entry name" value="Aspergillopepsin-like_cat_dom"/>
</dbReference>
<evidence type="ECO:0000256" key="4">
    <source>
        <dbReference type="ARBA" id="ARBA00022801"/>
    </source>
</evidence>
<evidence type="ECO:0000256" key="2">
    <source>
        <dbReference type="ARBA" id="ARBA00022670"/>
    </source>
</evidence>
<evidence type="ECO:0000256" key="7">
    <source>
        <dbReference type="SAM" id="MobiDB-lite"/>
    </source>
</evidence>
<dbReference type="PROSITE" id="PS51767">
    <property type="entry name" value="PEPTIDASE_A1"/>
    <property type="match status" value="1"/>
</dbReference>
<dbReference type="GO" id="GO:0006508">
    <property type="term" value="P:proteolysis"/>
    <property type="evidence" value="ECO:0007669"/>
    <property type="project" value="UniProtKB-KW"/>
</dbReference>
<dbReference type="Pfam" id="PF00026">
    <property type="entry name" value="Asp"/>
    <property type="match status" value="1"/>
</dbReference>
<sequence>MKFHTAALTLACLANSALAAVAQPVTPDGKKFSITQIQNERFRGPNVPADYVAALAKYSPRLPEHIKHAIKRSDPRGLGNTTGTAVASPSPGGDAEYVIPVKIGTPPQTVPLNLDTGSSDLWVLSTDTYPTLIQGQRLYKPAASNTSSLVTGQSWLIRYGDGSSANGIVYKDRVQIGDTFFDQQAVESAIQVSADIGDDTFSSGLLGAASSSANTVRPTKQSTYLDNIKSQLARPLFTANLRKGKPGNYNFGYINASEYTGSIQYAATNPKSPLWEISVSGYRVGGNESSYVSRVWNAIADTGTTLLLAPNDIVGAYYAQVNGSTFSGDVGMTLVPCAAALPDFVFGLGGYRGVVPGSYINYGRMNRTHCYGGLQTSEGAPFAVLGDVALKAQFAVFDMENKVVGFANKPTV</sequence>
<dbReference type="InterPro" id="IPR001969">
    <property type="entry name" value="Aspartic_peptidase_AS"/>
</dbReference>
<feature type="active site" evidence="5">
    <location>
        <position position="115"/>
    </location>
</feature>
<dbReference type="GO" id="GO:0004190">
    <property type="term" value="F:aspartic-type endopeptidase activity"/>
    <property type="evidence" value="ECO:0007669"/>
    <property type="project" value="UniProtKB-KW"/>
</dbReference>
<keyword evidence="11" id="KW-1185">Reference proteome</keyword>
<dbReference type="SUPFAM" id="SSF50630">
    <property type="entry name" value="Acid proteases"/>
    <property type="match status" value="1"/>
</dbReference>
<keyword evidence="4 6" id="KW-0378">Hydrolase</keyword>
<accession>A0A9P8TWD2</accession>